<evidence type="ECO:0000259" key="1">
    <source>
        <dbReference type="Pfam" id="PF00535"/>
    </source>
</evidence>
<keyword evidence="2" id="KW-0808">Transferase</keyword>
<dbReference type="EMBL" id="SMFL01000002">
    <property type="protein sequence ID" value="TDE17060.1"/>
    <property type="molecule type" value="Genomic_DNA"/>
</dbReference>
<dbReference type="PANTHER" id="PTHR22916">
    <property type="entry name" value="GLYCOSYLTRANSFERASE"/>
    <property type="match status" value="1"/>
</dbReference>
<dbReference type="GO" id="GO:0016758">
    <property type="term" value="F:hexosyltransferase activity"/>
    <property type="evidence" value="ECO:0007669"/>
    <property type="project" value="UniProtKB-ARBA"/>
</dbReference>
<organism evidence="2 3">
    <name type="scientific">Dyadobacter psychrotolerans</name>
    <dbReference type="NCBI Taxonomy" id="2541721"/>
    <lineage>
        <taxon>Bacteria</taxon>
        <taxon>Pseudomonadati</taxon>
        <taxon>Bacteroidota</taxon>
        <taxon>Cytophagia</taxon>
        <taxon>Cytophagales</taxon>
        <taxon>Spirosomataceae</taxon>
        <taxon>Dyadobacter</taxon>
    </lineage>
</organism>
<accession>A0A4R5DX91</accession>
<dbReference type="CDD" id="cd00761">
    <property type="entry name" value="Glyco_tranf_GTA_type"/>
    <property type="match status" value="1"/>
</dbReference>
<dbReference type="Gene3D" id="3.90.550.10">
    <property type="entry name" value="Spore Coat Polysaccharide Biosynthesis Protein SpsA, Chain A"/>
    <property type="match status" value="1"/>
</dbReference>
<dbReference type="InterPro" id="IPR029044">
    <property type="entry name" value="Nucleotide-diphossugar_trans"/>
</dbReference>
<dbReference type="Pfam" id="PF00535">
    <property type="entry name" value="Glycos_transf_2"/>
    <property type="match status" value="1"/>
</dbReference>
<feature type="domain" description="Glycosyltransferase 2-like" evidence="1">
    <location>
        <begin position="59"/>
        <end position="209"/>
    </location>
</feature>
<protein>
    <submittedName>
        <fullName evidence="2">Glycosyltransferase</fullName>
    </submittedName>
</protein>
<name>A0A4R5DX91_9BACT</name>
<dbReference type="OrthoDB" id="927791at2"/>
<proteinExistence type="predicted"/>
<comment type="caution">
    <text evidence="2">The sequence shown here is derived from an EMBL/GenBank/DDBJ whole genome shotgun (WGS) entry which is preliminary data.</text>
</comment>
<dbReference type="SUPFAM" id="SSF53448">
    <property type="entry name" value="Nucleotide-diphospho-sugar transferases"/>
    <property type="match status" value="1"/>
</dbReference>
<evidence type="ECO:0000313" key="2">
    <source>
        <dbReference type="EMBL" id="TDE17060.1"/>
    </source>
</evidence>
<dbReference type="PANTHER" id="PTHR22916:SF3">
    <property type="entry name" value="UDP-GLCNAC:BETAGAL BETA-1,3-N-ACETYLGLUCOSAMINYLTRANSFERASE-LIKE PROTEIN 1"/>
    <property type="match status" value="1"/>
</dbReference>
<gene>
    <name evidence="2" type="ORF">E0F88_03915</name>
</gene>
<reference evidence="2 3" key="1">
    <citation type="submission" date="2019-03" db="EMBL/GenBank/DDBJ databases">
        <title>Dyadobacter AR-3-6 sp. nov., isolated from arctic soil.</title>
        <authorList>
            <person name="Chaudhary D.K."/>
        </authorList>
    </citation>
    <scope>NUCLEOTIDE SEQUENCE [LARGE SCALE GENOMIC DNA]</scope>
    <source>
        <strain evidence="2 3">AR-3-6</strain>
    </source>
</reference>
<sequence>MSRLSIKYKLLTQFQFLQSMIRRTFKSIEIPNKLDLDRNKALSKVENIISHHQNTSKVTIITPTTGSQFLGKAIESVINQSYVDVLHLIIVDGEQSLENTEKVMKEFNSTKLKLMVIPHNTGKGGMNGHRIYAAIPYLVNSDFIFLLDEDNWYEPNHVSSLVDIMEKEGLDWIYSMRNIYTHDENFVAMDNCESLGNFRPYSNQNNLVDTNCYGFRRSRLVKSAYLWYHPLKADRYFFHHIKKYSPKFKSSRKYTVNYRLKEARPLFPEFFLKGNEFMLEKYRGKLPWLV</sequence>
<evidence type="ECO:0000313" key="3">
    <source>
        <dbReference type="Proteomes" id="UP000294850"/>
    </source>
</evidence>
<keyword evidence="3" id="KW-1185">Reference proteome</keyword>
<dbReference type="Proteomes" id="UP000294850">
    <property type="component" value="Unassembled WGS sequence"/>
</dbReference>
<dbReference type="AlphaFoldDB" id="A0A4R5DX91"/>
<dbReference type="InterPro" id="IPR001173">
    <property type="entry name" value="Glyco_trans_2-like"/>
</dbReference>